<evidence type="ECO:0000313" key="10">
    <source>
        <dbReference type="EnsemblMetazoa" id="AALFPA23_016097.P23468"/>
    </source>
</evidence>
<evidence type="ECO:0000313" key="11">
    <source>
        <dbReference type="Proteomes" id="UP000069940"/>
    </source>
</evidence>
<dbReference type="Gene3D" id="3.30.160.60">
    <property type="entry name" value="Classic Zinc Finger"/>
    <property type="match status" value="4"/>
</dbReference>
<reference evidence="10" key="2">
    <citation type="submission" date="2025-05" db="UniProtKB">
        <authorList>
            <consortium name="EnsemblMetazoa"/>
        </authorList>
    </citation>
    <scope>IDENTIFICATION</scope>
    <source>
        <strain evidence="10">Foshan</strain>
    </source>
</reference>
<dbReference type="InterPro" id="IPR012934">
    <property type="entry name" value="Znf_AD"/>
</dbReference>
<dbReference type="PANTHER" id="PTHR24379">
    <property type="entry name" value="KRAB AND ZINC FINGER DOMAIN-CONTAINING"/>
    <property type="match status" value="1"/>
</dbReference>
<dbReference type="RefSeq" id="XP_019526981.2">
    <property type="nucleotide sequence ID" value="XM_019671436.3"/>
</dbReference>
<protein>
    <recommendedName>
        <fullName evidence="12">C2h2-type zn-finger protein</fullName>
    </recommendedName>
</protein>
<feature type="domain" description="C2H2-type" evidence="8">
    <location>
        <begin position="468"/>
        <end position="496"/>
    </location>
</feature>
<dbReference type="SUPFAM" id="SSF57667">
    <property type="entry name" value="beta-beta-alpha zinc fingers"/>
    <property type="match status" value="2"/>
</dbReference>
<dbReference type="SUPFAM" id="SSF57716">
    <property type="entry name" value="Glucocorticoid receptor-like (DNA-binding domain)"/>
    <property type="match status" value="1"/>
</dbReference>
<feature type="domain" description="ZAD" evidence="9">
    <location>
        <begin position="15"/>
        <end position="93"/>
    </location>
</feature>
<keyword evidence="11" id="KW-1185">Reference proteome</keyword>
<keyword evidence="1 6" id="KW-0479">Metal-binding</keyword>
<accession>A0ABM1Z8L9</accession>
<evidence type="ECO:0000256" key="6">
    <source>
        <dbReference type="PROSITE-ProRule" id="PRU01263"/>
    </source>
</evidence>
<evidence type="ECO:0000256" key="4">
    <source>
        <dbReference type="ARBA" id="ARBA00022833"/>
    </source>
</evidence>
<evidence type="ECO:0000256" key="2">
    <source>
        <dbReference type="ARBA" id="ARBA00022737"/>
    </source>
</evidence>
<evidence type="ECO:0000259" key="9">
    <source>
        <dbReference type="PROSITE" id="PS51915"/>
    </source>
</evidence>
<keyword evidence="3 5" id="KW-0863">Zinc-finger</keyword>
<dbReference type="SMART" id="SM00868">
    <property type="entry name" value="zf-AD"/>
    <property type="match status" value="1"/>
</dbReference>
<dbReference type="GeneID" id="109398987"/>
<dbReference type="EnsemblMetazoa" id="AALFPA23_016097.R23468">
    <property type="protein sequence ID" value="AALFPA23_016097.P23468"/>
    <property type="gene ID" value="AALFPA23_016097"/>
</dbReference>
<dbReference type="SMART" id="SM00355">
    <property type="entry name" value="ZnF_C2H2"/>
    <property type="match status" value="8"/>
</dbReference>
<dbReference type="PROSITE" id="PS50157">
    <property type="entry name" value="ZINC_FINGER_C2H2_2"/>
    <property type="match status" value="6"/>
</dbReference>
<feature type="binding site" evidence="6">
    <location>
        <position position="17"/>
    </location>
    <ligand>
        <name>Zn(2+)</name>
        <dbReference type="ChEBI" id="CHEBI:29105"/>
    </ligand>
</feature>
<keyword evidence="4 6" id="KW-0862">Zinc</keyword>
<evidence type="ECO:0000256" key="5">
    <source>
        <dbReference type="PROSITE-ProRule" id="PRU00042"/>
    </source>
</evidence>
<reference evidence="11" key="1">
    <citation type="journal article" date="2015" name="Proc. Natl. Acad. Sci. U.S.A.">
        <title>Genome sequence of the Asian Tiger mosquito, Aedes albopictus, reveals insights into its biology, genetics, and evolution.</title>
        <authorList>
            <person name="Chen X.G."/>
            <person name="Jiang X."/>
            <person name="Gu J."/>
            <person name="Xu M."/>
            <person name="Wu Y."/>
            <person name="Deng Y."/>
            <person name="Zhang C."/>
            <person name="Bonizzoni M."/>
            <person name="Dermauw W."/>
            <person name="Vontas J."/>
            <person name="Armbruster P."/>
            <person name="Huang X."/>
            <person name="Yang Y."/>
            <person name="Zhang H."/>
            <person name="He W."/>
            <person name="Peng H."/>
            <person name="Liu Y."/>
            <person name="Wu K."/>
            <person name="Chen J."/>
            <person name="Lirakis M."/>
            <person name="Topalis P."/>
            <person name="Van Leeuwen T."/>
            <person name="Hall A.B."/>
            <person name="Jiang X."/>
            <person name="Thorpe C."/>
            <person name="Mueller R.L."/>
            <person name="Sun C."/>
            <person name="Waterhouse R.M."/>
            <person name="Yan G."/>
            <person name="Tu Z.J."/>
            <person name="Fang X."/>
            <person name="James A.A."/>
        </authorList>
    </citation>
    <scope>NUCLEOTIDE SEQUENCE [LARGE SCALE GENOMIC DNA]</scope>
    <source>
        <strain evidence="11">Foshan</strain>
    </source>
</reference>
<dbReference type="InterPro" id="IPR013087">
    <property type="entry name" value="Znf_C2H2_type"/>
</dbReference>
<feature type="region of interest" description="Disordered" evidence="7">
    <location>
        <begin position="185"/>
        <end position="219"/>
    </location>
</feature>
<proteinExistence type="predicted"/>
<evidence type="ECO:0000256" key="7">
    <source>
        <dbReference type="SAM" id="MobiDB-lite"/>
    </source>
</evidence>
<dbReference type="PROSITE" id="PS00028">
    <property type="entry name" value="ZINC_FINGER_C2H2_1"/>
    <property type="match status" value="8"/>
</dbReference>
<feature type="binding site" evidence="6">
    <location>
        <position position="69"/>
    </location>
    <ligand>
        <name>Zn(2+)</name>
        <dbReference type="ChEBI" id="CHEBI:29105"/>
    </ligand>
</feature>
<dbReference type="Pfam" id="PF07776">
    <property type="entry name" value="zf-AD"/>
    <property type="match status" value="1"/>
</dbReference>
<sequence length="503" mass="58242">MDEDYLIVPSGPPESYCRLCLSEANIEPLLVVPDGFLQPNQGLVDLIKRYVEIGLSGSRDSPCAICSTCRMMLEEFERFRERCLRCDYILTGQERNVQLECGECPSRFRFKVEFERHWKSYHDLVYRCGSCEAGFSTQAMLDGHREKYHESRIGECFHCNFCPRIFADESQLQFHVQLLHTTTTPVTDFAPPPAKKPRKPSRKSNAPIQPDPTNPDRPYECRTCRVRFSFIGSLTRHLAEKHKNTVRRPLKPRKPAKVASTIQPASIFAEETLMPEVMIQEVEPTLTMEFNGENPNNHFLDQHFSEQTFEQPSVVIPFVIALSRLDSSLIPPIPNYEIPLGKYYHALQKQTANSIEDSALDDEILMNYPTFTRQVHKVIRCDQCPAEFPDKRRFDRHKAIKHEGAMHTCPECFRQFPDKSSLDRHSYLHTNDFPFVCDECPLGFVRQSLLNQHKKKTHYPGAPPQQLFYCPYCSRPFSAKQKVKAHIVFLHSDQCDDLYNLPY</sequence>
<dbReference type="PANTHER" id="PTHR24379:SF121">
    <property type="entry name" value="C2H2-TYPE DOMAIN-CONTAINING PROTEIN"/>
    <property type="match status" value="1"/>
</dbReference>
<organism evidence="10 11">
    <name type="scientific">Aedes albopictus</name>
    <name type="common">Asian tiger mosquito</name>
    <name type="synonym">Stegomyia albopicta</name>
    <dbReference type="NCBI Taxonomy" id="7160"/>
    <lineage>
        <taxon>Eukaryota</taxon>
        <taxon>Metazoa</taxon>
        <taxon>Ecdysozoa</taxon>
        <taxon>Arthropoda</taxon>
        <taxon>Hexapoda</taxon>
        <taxon>Insecta</taxon>
        <taxon>Pterygota</taxon>
        <taxon>Neoptera</taxon>
        <taxon>Endopterygota</taxon>
        <taxon>Diptera</taxon>
        <taxon>Nematocera</taxon>
        <taxon>Culicoidea</taxon>
        <taxon>Culicidae</taxon>
        <taxon>Culicinae</taxon>
        <taxon>Aedini</taxon>
        <taxon>Aedes</taxon>
        <taxon>Stegomyia</taxon>
    </lineage>
</organism>
<feature type="binding site" evidence="6">
    <location>
        <position position="20"/>
    </location>
    <ligand>
        <name>Zn(2+)</name>
        <dbReference type="ChEBI" id="CHEBI:29105"/>
    </ligand>
</feature>
<evidence type="ECO:0000256" key="1">
    <source>
        <dbReference type="ARBA" id="ARBA00022723"/>
    </source>
</evidence>
<evidence type="ECO:0000259" key="8">
    <source>
        <dbReference type="PROSITE" id="PS50157"/>
    </source>
</evidence>
<feature type="domain" description="C2H2-type" evidence="8">
    <location>
        <begin position="219"/>
        <end position="249"/>
    </location>
</feature>
<dbReference type="PROSITE" id="PS51915">
    <property type="entry name" value="ZAD"/>
    <property type="match status" value="1"/>
</dbReference>
<dbReference type="Pfam" id="PF00096">
    <property type="entry name" value="zf-C2H2"/>
    <property type="match status" value="1"/>
</dbReference>
<evidence type="ECO:0008006" key="12">
    <source>
        <dbReference type="Google" id="ProtNLM"/>
    </source>
</evidence>
<evidence type="ECO:0000256" key="3">
    <source>
        <dbReference type="ARBA" id="ARBA00022771"/>
    </source>
</evidence>
<dbReference type="Gene3D" id="3.40.1800.20">
    <property type="match status" value="1"/>
</dbReference>
<feature type="domain" description="C2H2-type" evidence="8">
    <location>
        <begin position="126"/>
        <end position="149"/>
    </location>
</feature>
<dbReference type="InterPro" id="IPR036236">
    <property type="entry name" value="Znf_C2H2_sf"/>
</dbReference>
<feature type="binding site" evidence="6">
    <location>
        <position position="66"/>
    </location>
    <ligand>
        <name>Zn(2+)</name>
        <dbReference type="ChEBI" id="CHEBI:29105"/>
    </ligand>
</feature>
<keyword evidence="2" id="KW-0677">Repeat</keyword>
<name>A0ABM1Z8L9_AEDAL</name>
<feature type="domain" description="C2H2-type" evidence="8">
    <location>
        <begin position="407"/>
        <end position="434"/>
    </location>
</feature>
<feature type="domain" description="C2H2-type" evidence="8">
    <location>
        <begin position="157"/>
        <end position="185"/>
    </location>
</feature>
<feature type="domain" description="C2H2-type" evidence="8">
    <location>
        <begin position="435"/>
        <end position="463"/>
    </location>
</feature>
<dbReference type="Proteomes" id="UP000069940">
    <property type="component" value="Unassembled WGS sequence"/>
</dbReference>